<dbReference type="EMBL" id="CP097510">
    <property type="protein sequence ID" value="URE28316.1"/>
    <property type="molecule type" value="Genomic_DNA"/>
</dbReference>
<dbReference type="Proteomes" id="UP001055439">
    <property type="component" value="Chromosome 8"/>
</dbReference>
<dbReference type="OrthoDB" id="10509762at2759"/>
<accession>A0A9E7H655</accession>
<proteinExistence type="predicted"/>
<evidence type="ECO:0000313" key="1">
    <source>
        <dbReference type="EMBL" id="URE28316.1"/>
    </source>
</evidence>
<name>A0A9E7H655_9LILI</name>
<evidence type="ECO:0000313" key="2">
    <source>
        <dbReference type="Proteomes" id="UP001055439"/>
    </source>
</evidence>
<organism evidence="1 2">
    <name type="scientific">Musa troglodytarum</name>
    <name type="common">fe'i banana</name>
    <dbReference type="NCBI Taxonomy" id="320322"/>
    <lineage>
        <taxon>Eukaryota</taxon>
        <taxon>Viridiplantae</taxon>
        <taxon>Streptophyta</taxon>
        <taxon>Embryophyta</taxon>
        <taxon>Tracheophyta</taxon>
        <taxon>Spermatophyta</taxon>
        <taxon>Magnoliopsida</taxon>
        <taxon>Liliopsida</taxon>
        <taxon>Zingiberales</taxon>
        <taxon>Musaceae</taxon>
        <taxon>Musa</taxon>
    </lineage>
</organism>
<dbReference type="AlphaFoldDB" id="A0A9E7H655"/>
<protein>
    <submittedName>
        <fullName evidence="1">Glycerol-3-phosphate dehydrogenase</fullName>
    </submittedName>
</protein>
<keyword evidence="2" id="KW-1185">Reference proteome</keyword>
<sequence>MFEEIDRYWKERINEPILISLAKGIEASLHPIPRIIAPTQMISHARMIAALTNDSITSKSVYFVHCTSEMILITHLLAEEPEKLSGRLLANTCHPIERSQRMAKGNFQRFEH</sequence>
<gene>
    <name evidence="1" type="ORF">MUK42_22252</name>
</gene>
<reference evidence="1" key="1">
    <citation type="submission" date="2022-05" db="EMBL/GenBank/DDBJ databases">
        <title>The Musa troglodytarum L. genome provides insights into the mechanism of non-climacteric behaviour and enrichment of carotenoids.</title>
        <authorList>
            <person name="Wang J."/>
        </authorList>
    </citation>
    <scope>NUCLEOTIDE SEQUENCE</scope>
    <source>
        <tissue evidence="1">Leaf</tissue>
    </source>
</reference>